<keyword evidence="6" id="KW-1185">Reference proteome</keyword>
<accession>Q30S62</accession>
<dbReference type="PANTHER" id="PTHR43547">
    <property type="entry name" value="TWO-COMPONENT HISTIDINE KINASE"/>
    <property type="match status" value="1"/>
</dbReference>
<dbReference type="Gene3D" id="1.10.287.130">
    <property type="match status" value="1"/>
</dbReference>
<keyword evidence="1" id="KW-0597">Phosphoprotein</keyword>
<keyword evidence="5" id="KW-0808">Transferase</keyword>
<evidence type="ECO:0000313" key="5">
    <source>
        <dbReference type="EMBL" id="ABB44169.1"/>
    </source>
</evidence>
<dbReference type="eggNOG" id="COG3706">
    <property type="taxonomic scope" value="Bacteria"/>
</dbReference>
<gene>
    <name evidence="5" type="ordered locus">Suden_0891</name>
</gene>
<dbReference type="InterPro" id="IPR001789">
    <property type="entry name" value="Sig_transdc_resp-reg_receiver"/>
</dbReference>
<dbReference type="InterPro" id="IPR011006">
    <property type="entry name" value="CheY-like_superfamily"/>
</dbReference>
<evidence type="ECO:0000313" key="6">
    <source>
        <dbReference type="Proteomes" id="UP000002714"/>
    </source>
</evidence>
<dbReference type="Gene3D" id="3.30.565.10">
    <property type="entry name" value="Histidine kinase-like ATPase, C-terminal domain"/>
    <property type="match status" value="1"/>
</dbReference>
<dbReference type="RefSeq" id="WP_011372521.1">
    <property type="nucleotide sequence ID" value="NC_007575.1"/>
</dbReference>
<dbReference type="EMBL" id="CP000153">
    <property type="protein sequence ID" value="ABB44169.1"/>
    <property type="molecule type" value="Genomic_DNA"/>
</dbReference>
<dbReference type="SMART" id="SM00387">
    <property type="entry name" value="HATPase_c"/>
    <property type="match status" value="1"/>
</dbReference>
<dbReference type="PANTHER" id="PTHR43547:SF2">
    <property type="entry name" value="HYBRID SIGNAL TRANSDUCTION HISTIDINE KINASE C"/>
    <property type="match status" value="1"/>
</dbReference>
<evidence type="ECO:0000256" key="2">
    <source>
        <dbReference type="PROSITE-ProRule" id="PRU00169"/>
    </source>
</evidence>
<dbReference type="GO" id="GO:0000155">
    <property type="term" value="F:phosphorelay sensor kinase activity"/>
    <property type="evidence" value="ECO:0007669"/>
    <property type="project" value="TreeGrafter"/>
</dbReference>
<dbReference type="STRING" id="326298.Suden_0891"/>
<evidence type="ECO:0000259" key="3">
    <source>
        <dbReference type="PROSITE" id="PS50109"/>
    </source>
</evidence>
<sequence>MDEKQTILIVDDKEENIGTLNKLLQKYNLLSASDDKDAIEILFGENEIDLILLNITMLKSDGCEVCKTLKNSPKTYHIPIIFLSSKHTQEDIQKGFDAGGVDYISKPFHPDELLSRVSTHLALRAYEKNLECRVQEEIQKNKFKEQMMYQQSKQAALGELLMHISYQWKQPLASLLSITKKNRQKILSLDSFDKDDFLESLKKSKDILEFMSETIDTFQNFYKPSYDTKEFSLSDTILEILTIVEGTFYFDDIKIYIISHERDTVFGNQNEFSQVVFTILNNAREIFKLRDTINPEIHISVNNKKVSISDNGGGIRGESFDNIFSYDNDMNNELHLGLYLSKILVEKNGGVITAANSKNGATFTIEFLTWM</sequence>
<dbReference type="InterPro" id="IPR005467">
    <property type="entry name" value="His_kinase_dom"/>
</dbReference>
<dbReference type="Proteomes" id="UP000002714">
    <property type="component" value="Chromosome"/>
</dbReference>
<keyword evidence="5" id="KW-0418">Kinase</keyword>
<dbReference type="AlphaFoldDB" id="Q30S62"/>
<dbReference type="SUPFAM" id="SSF52172">
    <property type="entry name" value="CheY-like"/>
    <property type="match status" value="1"/>
</dbReference>
<dbReference type="Pfam" id="PF00072">
    <property type="entry name" value="Response_reg"/>
    <property type="match status" value="1"/>
</dbReference>
<dbReference type="HOGENOM" id="CLU_000445_114_72_7"/>
<dbReference type="PROSITE" id="PS50109">
    <property type="entry name" value="HIS_KIN"/>
    <property type="match status" value="1"/>
</dbReference>
<protein>
    <submittedName>
        <fullName evidence="5">Response regulator receiver sensor signal transduction histidine kinase</fullName>
        <ecNumber evidence="5">2.7.3.-</ecNumber>
    </submittedName>
</protein>
<comment type="caution">
    <text evidence="2">Lacks conserved residue(s) required for the propagation of feature annotation.</text>
</comment>
<dbReference type="eggNOG" id="COG4191">
    <property type="taxonomic scope" value="Bacteria"/>
</dbReference>
<evidence type="ECO:0000256" key="1">
    <source>
        <dbReference type="ARBA" id="ARBA00022553"/>
    </source>
</evidence>
<dbReference type="EC" id="2.7.3.-" evidence="5"/>
<dbReference type="OrthoDB" id="9787818at2"/>
<dbReference type="KEGG" id="tdn:Suden_0891"/>
<dbReference type="InterPro" id="IPR036890">
    <property type="entry name" value="HATPase_C_sf"/>
</dbReference>
<organism evidence="5 6">
    <name type="scientific">Sulfurimonas denitrificans (strain ATCC 33889 / DSM 1251)</name>
    <name type="common">Thiomicrospira denitrificans (strain ATCC 33889 / DSM 1251)</name>
    <dbReference type="NCBI Taxonomy" id="326298"/>
    <lineage>
        <taxon>Bacteria</taxon>
        <taxon>Pseudomonadati</taxon>
        <taxon>Campylobacterota</taxon>
        <taxon>Epsilonproteobacteria</taxon>
        <taxon>Campylobacterales</taxon>
        <taxon>Sulfurimonadaceae</taxon>
        <taxon>Sulfurimonas</taxon>
    </lineage>
</organism>
<dbReference type="Gene3D" id="3.40.50.2300">
    <property type="match status" value="1"/>
</dbReference>
<feature type="domain" description="Histidine kinase" evidence="3">
    <location>
        <begin position="163"/>
        <end position="371"/>
    </location>
</feature>
<proteinExistence type="predicted"/>
<dbReference type="InterPro" id="IPR003594">
    <property type="entry name" value="HATPase_dom"/>
</dbReference>
<dbReference type="Pfam" id="PF02518">
    <property type="entry name" value="HATPase_c"/>
    <property type="match status" value="1"/>
</dbReference>
<evidence type="ECO:0000259" key="4">
    <source>
        <dbReference type="PROSITE" id="PS50110"/>
    </source>
</evidence>
<dbReference type="PROSITE" id="PS50110">
    <property type="entry name" value="RESPONSE_REGULATORY"/>
    <property type="match status" value="1"/>
</dbReference>
<reference evidence="5 6" key="1">
    <citation type="journal article" date="2008" name="Appl. Environ. Microbiol.">
        <title>Genome of the epsilonproteobacterial chemolithoautotroph Sulfurimonas denitrificans.</title>
        <authorList>
            <person name="Sievert S.M."/>
            <person name="Scott K.M."/>
            <person name="Klotz M.G."/>
            <person name="Chain P.S.G."/>
            <person name="Hauser L.J."/>
            <person name="Hemp J."/>
            <person name="Huegler M."/>
            <person name="Land M."/>
            <person name="Lapidus A."/>
            <person name="Larimer F.W."/>
            <person name="Lucas S."/>
            <person name="Malfatti S.A."/>
            <person name="Meyer F."/>
            <person name="Paulsen I.T."/>
            <person name="Ren Q."/>
            <person name="Simon J."/>
            <person name="Bailey K."/>
            <person name="Diaz E."/>
            <person name="Fitzpatrick K.A."/>
            <person name="Glover B."/>
            <person name="Gwatney N."/>
            <person name="Korajkic A."/>
            <person name="Long A."/>
            <person name="Mobberley J.M."/>
            <person name="Pantry S.N."/>
            <person name="Pazder G."/>
            <person name="Peterson S."/>
            <person name="Quintanilla J.D."/>
            <person name="Sprinkle R."/>
            <person name="Stephens J."/>
            <person name="Thomas P."/>
            <person name="Vaughn R."/>
            <person name="Weber M.J."/>
            <person name="Wooten L.L."/>
        </authorList>
    </citation>
    <scope>NUCLEOTIDE SEQUENCE [LARGE SCALE GENOMIC DNA]</scope>
    <source>
        <strain evidence="6">ATCC 33889 / DSM 1251</strain>
    </source>
</reference>
<feature type="domain" description="Response regulatory" evidence="4">
    <location>
        <begin position="6"/>
        <end position="121"/>
    </location>
</feature>
<name>Q30S62_SULDN</name>
<dbReference type="SMART" id="SM00448">
    <property type="entry name" value="REC"/>
    <property type="match status" value="1"/>
</dbReference>
<dbReference type="SUPFAM" id="SSF55874">
    <property type="entry name" value="ATPase domain of HSP90 chaperone/DNA topoisomerase II/histidine kinase"/>
    <property type="match status" value="1"/>
</dbReference>